<comment type="caution">
    <text evidence="1">The sequence shown here is derived from an EMBL/GenBank/DDBJ whole genome shotgun (WGS) entry which is preliminary data.</text>
</comment>
<keyword evidence="2" id="KW-1185">Reference proteome</keyword>
<proteinExistence type="predicted"/>
<evidence type="ECO:0000313" key="2">
    <source>
        <dbReference type="Proteomes" id="UP000322873"/>
    </source>
</evidence>
<dbReference type="AlphaFoldDB" id="A0A5M9JP38"/>
<sequence length="78" mass="8493">MSGELCEVCQTPLYTDPGEQELSLWLHSLRYEDAGGSWSYVSPLPAWALPPDGVDGPTEVGSMEELVEAVKEDNPEIA</sequence>
<gene>
    <name evidence="1" type="ORF">EYC84_001155</name>
</gene>
<dbReference type="Proteomes" id="UP000322873">
    <property type="component" value="Unassembled WGS sequence"/>
</dbReference>
<reference evidence="1 2" key="1">
    <citation type="submission" date="2019-06" db="EMBL/GenBank/DDBJ databases">
        <title>Genome Sequence of the Brown Rot Fungal Pathogen Monilinia fructicola.</title>
        <authorList>
            <person name="De Miccolis Angelini R.M."/>
            <person name="Landi L."/>
            <person name="Abate D."/>
            <person name="Pollastro S."/>
            <person name="Romanazzi G."/>
            <person name="Faretra F."/>
        </authorList>
    </citation>
    <scope>NUCLEOTIDE SEQUENCE [LARGE SCALE GENOMIC DNA]</scope>
    <source>
        <strain evidence="1 2">Mfrc123</strain>
    </source>
</reference>
<dbReference type="VEuPathDB" id="FungiDB:MFRU_004g02930"/>
<evidence type="ECO:0000313" key="1">
    <source>
        <dbReference type="EMBL" id="KAA8569536.1"/>
    </source>
</evidence>
<dbReference type="EMBL" id="VICG01000008">
    <property type="protein sequence ID" value="KAA8569536.1"/>
    <property type="molecule type" value="Genomic_DNA"/>
</dbReference>
<accession>A0A5M9JP38</accession>
<name>A0A5M9JP38_MONFR</name>
<protein>
    <submittedName>
        <fullName evidence="1">Uncharacterized protein</fullName>
    </submittedName>
</protein>
<organism evidence="1 2">
    <name type="scientific">Monilinia fructicola</name>
    <name type="common">Brown rot fungus</name>
    <name type="synonym">Ciboria fructicola</name>
    <dbReference type="NCBI Taxonomy" id="38448"/>
    <lineage>
        <taxon>Eukaryota</taxon>
        <taxon>Fungi</taxon>
        <taxon>Dikarya</taxon>
        <taxon>Ascomycota</taxon>
        <taxon>Pezizomycotina</taxon>
        <taxon>Leotiomycetes</taxon>
        <taxon>Helotiales</taxon>
        <taxon>Sclerotiniaceae</taxon>
        <taxon>Monilinia</taxon>
    </lineage>
</organism>